<keyword evidence="2" id="KW-0472">Membrane</keyword>
<reference evidence="4" key="2">
    <citation type="submission" date="2025-08" db="UniProtKB">
        <authorList>
            <consortium name="RefSeq"/>
        </authorList>
    </citation>
    <scope>IDENTIFICATION</scope>
    <source>
        <tissue evidence="4">Whole sample</tissue>
    </source>
</reference>
<reference evidence="3" key="1">
    <citation type="submission" date="2024-06" db="UniProtKB">
        <authorList>
            <consortium name="RefSeq"/>
        </authorList>
    </citation>
    <scope>NUCLEOTIDE SEQUENCE [LARGE SCALE GENOMIC DNA]</scope>
</reference>
<accession>A0A8B8E6W3</accession>
<dbReference type="Proteomes" id="UP000694844">
    <property type="component" value="Chromosome 1"/>
</dbReference>
<evidence type="ECO:0000313" key="3">
    <source>
        <dbReference type="Proteomes" id="UP000694844"/>
    </source>
</evidence>
<sequence>MTSVTDKSSTVSREQNRAPDEDDNQHVIHQQTIASAPSIDVSSLTSICLAVLVVSNVFFTVLFYCAWKKRQKNWQQQLNRPENSRQQQTFVDHVSSKEEVSKWDLSTRGIQKKNRCTTAFNPKVRILIGI</sequence>
<keyword evidence="2" id="KW-1133">Transmembrane helix</keyword>
<protein>
    <submittedName>
        <fullName evidence="4">Uncharacterized protein LOC111131746</fullName>
    </submittedName>
</protein>
<feature type="transmembrane region" description="Helical" evidence="2">
    <location>
        <begin position="44"/>
        <end position="67"/>
    </location>
</feature>
<dbReference type="GeneID" id="111131746"/>
<dbReference type="AlphaFoldDB" id="A0A8B8E6W3"/>
<name>A0A8B8E6W3_CRAVI</name>
<organism evidence="3 4">
    <name type="scientific">Crassostrea virginica</name>
    <name type="common">Eastern oyster</name>
    <dbReference type="NCBI Taxonomy" id="6565"/>
    <lineage>
        <taxon>Eukaryota</taxon>
        <taxon>Metazoa</taxon>
        <taxon>Spiralia</taxon>
        <taxon>Lophotrochozoa</taxon>
        <taxon>Mollusca</taxon>
        <taxon>Bivalvia</taxon>
        <taxon>Autobranchia</taxon>
        <taxon>Pteriomorphia</taxon>
        <taxon>Ostreida</taxon>
        <taxon>Ostreoidea</taxon>
        <taxon>Ostreidae</taxon>
        <taxon>Crassostrea</taxon>
    </lineage>
</organism>
<keyword evidence="3" id="KW-1185">Reference proteome</keyword>
<evidence type="ECO:0000256" key="2">
    <source>
        <dbReference type="SAM" id="Phobius"/>
    </source>
</evidence>
<feature type="region of interest" description="Disordered" evidence="1">
    <location>
        <begin position="1"/>
        <end position="26"/>
    </location>
</feature>
<proteinExistence type="predicted"/>
<evidence type="ECO:0000256" key="1">
    <source>
        <dbReference type="SAM" id="MobiDB-lite"/>
    </source>
</evidence>
<dbReference type="RefSeq" id="XP_022335166.1">
    <property type="nucleotide sequence ID" value="XM_022479458.1"/>
</dbReference>
<dbReference type="KEGG" id="cvn:111131746"/>
<gene>
    <name evidence="4" type="primary">LOC111131746</name>
</gene>
<evidence type="ECO:0000313" key="4">
    <source>
        <dbReference type="RefSeq" id="XP_022335166.1"/>
    </source>
</evidence>
<feature type="compositionally biased region" description="Polar residues" evidence="1">
    <location>
        <begin position="1"/>
        <end position="13"/>
    </location>
</feature>
<keyword evidence="2" id="KW-0812">Transmembrane</keyword>